<dbReference type="PROSITE" id="PS51257">
    <property type="entry name" value="PROKAR_LIPOPROTEIN"/>
    <property type="match status" value="1"/>
</dbReference>
<dbReference type="AlphaFoldDB" id="A0A927BW27"/>
<feature type="compositionally biased region" description="Low complexity" evidence="1">
    <location>
        <begin position="33"/>
        <end position="67"/>
    </location>
</feature>
<organism evidence="3 4">
    <name type="scientific">Paenibacillus sabuli</name>
    <dbReference type="NCBI Taxonomy" id="2772509"/>
    <lineage>
        <taxon>Bacteria</taxon>
        <taxon>Bacillati</taxon>
        <taxon>Bacillota</taxon>
        <taxon>Bacilli</taxon>
        <taxon>Bacillales</taxon>
        <taxon>Paenibacillaceae</taxon>
        <taxon>Paenibacillus</taxon>
    </lineage>
</organism>
<evidence type="ECO:0000256" key="1">
    <source>
        <dbReference type="SAM" id="MobiDB-lite"/>
    </source>
</evidence>
<feature type="region of interest" description="Disordered" evidence="1">
    <location>
        <begin position="29"/>
        <end position="76"/>
    </location>
</feature>
<comment type="caution">
    <text evidence="3">The sequence shown here is derived from an EMBL/GenBank/DDBJ whole genome shotgun (WGS) entry which is preliminary data.</text>
</comment>
<feature type="signal peptide" evidence="2">
    <location>
        <begin position="1"/>
        <end position="32"/>
    </location>
</feature>
<sequence>MQGKRKWLTKVSTGVMSLALVFALAACGGANDGTGTTNDTTLPDNGTTAPPTDGGTTTPTDPGMGAPADGGMTPAP</sequence>
<dbReference type="RefSeq" id="WP_190918820.1">
    <property type="nucleotide sequence ID" value="NZ_JACXIZ010000023.1"/>
</dbReference>
<accession>A0A927BW27</accession>
<gene>
    <name evidence="3" type="ORF">IDH44_14525</name>
</gene>
<name>A0A927BW27_9BACL</name>
<evidence type="ECO:0000313" key="3">
    <source>
        <dbReference type="EMBL" id="MBD2846413.1"/>
    </source>
</evidence>
<protein>
    <submittedName>
        <fullName evidence="3">Uncharacterized protein</fullName>
    </submittedName>
</protein>
<keyword evidence="4" id="KW-1185">Reference proteome</keyword>
<evidence type="ECO:0000256" key="2">
    <source>
        <dbReference type="SAM" id="SignalP"/>
    </source>
</evidence>
<proteinExistence type="predicted"/>
<feature type="chain" id="PRO_5038415978" evidence="2">
    <location>
        <begin position="33"/>
        <end position="76"/>
    </location>
</feature>
<evidence type="ECO:0000313" key="4">
    <source>
        <dbReference type="Proteomes" id="UP000621560"/>
    </source>
</evidence>
<keyword evidence="2" id="KW-0732">Signal</keyword>
<reference evidence="3" key="1">
    <citation type="submission" date="2020-09" db="EMBL/GenBank/DDBJ databases">
        <title>A novel bacterium of genus Paenibacillus, isolated from South China Sea.</title>
        <authorList>
            <person name="Huang H."/>
            <person name="Mo K."/>
            <person name="Hu Y."/>
        </authorList>
    </citation>
    <scope>NUCLEOTIDE SEQUENCE</scope>
    <source>
        <strain evidence="3">IB182496</strain>
    </source>
</reference>
<dbReference type="Proteomes" id="UP000621560">
    <property type="component" value="Unassembled WGS sequence"/>
</dbReference>
<dbReference type="EMBL" id="JACXIZ010000023">
    <property type="protein sequence ID" value="MBD2846413.1"/>
    <property type="molecule type" value="Genomic_DNA"/>
</dbReference>